<gene>
    <name evidence="2" type="ORF">SAMEA2273187_00271</name>
</gene>
<keyword evidence="2" id="KW-0449">Lipoprotein</keyword>
<dbReference type="AlphaFoldDB" id="A0ABD7KQW4"/>
<dbReference type="InterPro" id="IPR025727">
    <property type="entry name" value="YbfN-like"/>
</dbReference>
<keyword evidence="1" id="KW-0732">Signal</keyword>
<protein>
    <submittedName>
        <fullName evidence="2">Lipoprotein YbfN</fullName>
    </submittedName>
</protein>
<evidence type="ECO:0000313" key="2">
    <source>
        <dbReference type="EMBL" id="SAD50718.1"/>
    </source>
</evidence>
<comment type="caution">
    <text evidence="2">The sequence shown here is derived from an EMBL/GenBank/DDBJ whole genome shotgun (WGS) entry which is preliminary data.</text>
</comment>
<name>A0ABD7KQW4_9ENTR</name>
<evidence type="ECO:0000313" key="3">
    <source>
        <dbReference type="Proteomes" id="UP000077295"/>
    </source>
</evidence>
<accession>A0ABD7KQW4</accession>
<sequence length="124" mass="13957">MNTLAGEIPPAWRLHMMKKMVIVALLASGLVACAHDQAQKEDSRLKEAYSACINTAEGSPEKIEACQSVLNVLKKEKAHEQFATQENVRVMDYQACIQARKTGNDQEVAKRCDKIWNEIRNNNK</sequence>
<dbReference type="Proteomes" id="UP000077295">
    <property type="component" value="Unassembled WGS sequence"/>
</dbReference>
<feature type="chain" id="PRO_5044807161" evidence="1">
    <location>
        <begin position="35"/>
        <end position="124"/>
    </location>
</feature>
<organism evidence="2 3">
    <name type="scientific">Enterobacter hormaechei</name>
    <dbReference type="NCBI Taxonomy" id="158836"/>
    <lineage>
        <taxon>Bacteria</taxon>
        <taxon>Pseudomonadati</taxon>
        <taxon>Pseudomonadota</taxon>
        <taxon>Gammaproteobacteria</taxon>
        <taxon>Enterobacterales</taxon>
        <taxon>Enterobacteriaceae</taxon>
        <taxon>Enterobacter</taxon>
        <taxon>Enterobacter cloacae complex</taxon>
    </lineage>
</organism>
<evidence type="ECO:0000256" key="1">
    <source>
        <dbReference type="SAM" id="SignalP"/>
    </source>
</evidence>
<feature type="signal peptide" evidence="1">
    <location>
        <begin position="1"/>
        <end position="34"/>
    </location>
</feature>
<dbReference type="Pfam" id="PF13982">
    <property type="entry name" value="YbfN"/>
    <property type="match status" value="1"/>
</dbReference>
<reference evidence="2 3" key="1">
    <citation type="submission" date="2016-03" db="EMBL/GenBank/DDBJ databases">
        <authorList>
            <consortium name="Pathogen Informatics"/>
        </authorList>
    </citation>
    <scope>NUCLEOTIDE SEQUENCE [LARGE SCALE GENOMIC DNA]</scope>
    <source>
        <strain evidence="3">e552</strain>
    </source>
</reference>
<dbReference type="EMBL" id="FKEV01000001">
    <property type="protein sequence ID" value="SAD50718.1"/>
    <property type="molecule type" value="Genomic_DNA"/>
</dbReference>
<proteinExistence type="predicted"/>